<reference evidence="10" key="2">
    <citation type="submission" date="2024-06" db="UniProtKB">
        <authorList>
            <consortium name="EnsemblMetazoa"/>
        </authorList>
    </citation>
    <scope>IDENTIFICATION</scope>
</reference>
<dbReference type="CDD" id="cd00192">
    <property type="entry name" value="PTKc"/>
    <property type="match status" value="1"/>
</dbReference>
<dbReference type="PANTHER" id="PTHR24416:SF594">
    <property type="entry name" value="PROTEIN KINASE DOMAIN-CONTAINING PROTEIN"/>
    <property type="match status" value="1"/>
</dbReference>
<dbReference type="GO" id="GO:0004714">
    <property type="term" value="F:transmembrane receptor protein tyrosine kinase activity"/>
    <property type="evidence" value="ECO:0007669"/>
    <property type="project" value="TreeGrafter"/>
</dbReference>
<dbReference type="InterPro" id="IPR050122">
    <property type="entry name" value="RTK"/>
</dbReference>
<dbReference type="SMART" id="SM00219">
    <property type="entry name" value="TyrKc"/>
    <property type="match status" value="1"/>
</dbReference>
<dbReference type="GO" id="GO:0007169">
    <property type="term" value="P:cell surface receptor protein tyrosine kinase signaling pathway"/>
    <property type="evidence" value="ECO:0007669"/>
    <property type="project" value="TreeGrafter"/>
</dbReference>
<evidence type="ECO:0000256" key="2">
    <source>
        <dbReference type="ARBA" id="ARBA00022741"/>
    </source>
</evidence>
<evidence type="ECO:0000256" key="5">
    <source>
        <dbReference type="ARBA" id="ARBA00023137"/>
    </source>
</evidence>
<dbReference type="PROSITE" id="PS50011">
    <property type="entry name" value="PROTEIN_KINASE_DOM"/>
    <property type="match status" value="1"/>
</dbReference>
<name>A0AAN0J1E8_AMPQE</name>
<keyword evidence="7" id="KW-0472">Membrane</keyword>
<evidence type="ECO:0000256" key="3">
    <source>
        <dbReference type="ARBA" id="ARBA00022777"/>
    </source>
</evidence>
<sequence>MFQRQLLLLLFLLLVSICNGFRHVILSSCKECYKTLDSPPEPTTEEAETLLSRCWAICVDKLPEYCPSCSLVPSFQSSQWSSLNYYEIRNCTMYQKLADCQRGCTLAHSNRSSTPDTASCTNQCISQCPNASKYDSVDCSVSCDDLCCESGCRAYSETNDSLSLPLPLEEPKLTSTTTLIGEDGTQREDGGRFVYNFMIDQSSMESSGDGMIRQTRMTTFVFKIKFKNKTHFISKRTSTGILNIRYLSCEENVHISYKAVMHDSTSNYSEETIVNVDGSKELLGYPEQVMGWPPESIHDQSIDTYFEDDLREGYTGHAVSYFSWIKPNNSQFISHYQLRLLSQESDCGGVHVLYEYCIDRDATSMIIEAINNTHPLMFDCTYLATLIVYPQIPGIATQQQAIRVKPVSDPVAPKLFCQREFQPDGTMTLYATWDASYDEKLFEAMESFVVTLQLFDNLTQNIIVTEIYEPEYIRPKINETIYVYQARNKRVVNDHDQLYRILVTSISNNRFPWRKMPPRSVCYLHTLAVEPDAINSSTIEIRKLEFTNANLFLNLSWEPSLAPNGRVTKYMVRIARNSLLPSESDSPTDYSYKHATDGTETEAVVNTSEIYQIDKVSCLYLQIRLMNDFLWSNWTKPVLLYKYPDNPFCDFTPTIGVTIDTTIEPAEQRPVGTIVGGVFGGLFGFVLLSLFCTGIFILCRRYRRRNRYLEAFKDDVNSNALYIRGPMSPAVVFPPKSLDSPRLDEWEIPANLVVVEKRLGEGCFGEVFQGVVKGPINNSKVQASFKNAICPVVAIKLLKSTASGSEKMDFLQEIETMKCVAKGNNPHVVNMIGCVTIQEPLCLITEFVKHGDLLSYLQSIRKMIAYRQNQASNSAKTGSKASDPNPYMIPSLEVDSPSRKSVVSVPDGPYSELGEIDSVNLLSFAYQIASGMEFLASLGIVHRDLACRNILVDDGKSLKISDFGMSRLVAANDVYIKNTRGRMPWKWMAIESITNREFTTASDVWAYGVTLWEIATLGGFPYPTITNSELLEHLQKGIRLEKPENCSEDVYKIMLECWKSDPSERLSFTALRAKFDSLISGQQGHVPYIDLDIDDCKPYYTTIDSDSEEKQASSDAGTLTSIDSISPLPREISSTRFDVIRPMLDSSSEGLPRPIENPYVDTPTKTKPHEVRLDEDHDVFESPLKKGGGGCMAEVA</sequence>
<evidence type="ECO:0000259" key="9">
    <source>
        <dbReference type="PROSITE" id="PS50011"/>
    </source>
</evidence>
<evidence type="ECO:0000313" key="10">
    <source>
        <dbReference type="EnsemblMetazoa" id="XP_019850864.1"/>
    </source>
</evidence>
<keyword evidence="7" id="KW-0812">Transmembrane</keyword>
<feature type="region of interest" description="Disordered" evidence="6">
    <location>
        <begin position="1143"/>
        <end position="1196"/>
    </location>
</feature>
<dbReference type="SUPFAM" id="SSF56112">
    <property type="entry name" value="Protein kinase-like (PK-like)"/>
    <property type="match status" value="1"/>
</dbReference>
<gene>
    <name evidence="10" type="primary">100636517</name>
</gene>
<feature type="region of interest" description="Disordered" evidence="6">
    <location>
        <begin position="1104"/>
        <end position="1125"/>
    </location>
</feature>
<dbReference type="EnsemblMetazoa" id="XM_019995305.1">
    <property type="protein sequence ID" value="XP_019850864.1"/>
    <property type="gene ID" value="LOC100636517"/>
</dbReference>
<keyword evidence="2" id="KW-0547">Nucleotide-binding</keyword>
<dbReference type="AlphaFoldDB" id="A0AAN0J1E8"/>
<organism evidence="10 11">
    <name type="scientific">Amphimedon queenslandica</name>
    <name type="common">Sponge</name>
    <dbReference type="NCBI Taxonomy" id="400682"/>
    <lineage>
        <taxon>Eukaryota</taxon>
        <taxon>Metazoa</taxon>
        <taxon>Porifera</taxon>
        <taxon>Demospongiae</taxon>
        <taxon>Heteroscleromorpha</taxon>
        <taxon>Haplosclerida</taxon>
        <taxon>Niphatidae</taxon>
        <taxon>Amphimedon</taxon>
    </lineage>
</organism>
<dbReference type="GO" id="GO:0043235">
    <property type="term" value="C:receptor complex"/>
    <property type="evidence" value="ECO:0007669"/>
    <property type="project" value="TreeGrafter"/>
</dbReference>
<keyword evidence="3" id="KW-0418">Kinase</keyword>
<dbReference type="GO" id="GO:0005886">
    <property type="term" value="C:plasma membrane"/>
    <property type="evidence" value="ECO:0007669"/>
    <property type="project" value="TreeGrafter"/>
</dbReference>
<dbReference type="InterPro" id="IPR008266">
    <property type="entry name" value="Tyr_kinase_AS"/>
</dbReference>
<dbReference type="Proteomes" id="UP000007879">
    <property type="component" value="Unassembled WGS sequence"/>
</dbReference>
<dbReference type="Gene3D" id="1.10.510.10">
    <property type="entry name" value="Transferase(Phosphotransferase) domain 1"/>
    <property type="match status" value="1"/>
</dbReference>
<accession>A0AAN0J1E8</accession>
<dbReference type="KEGG" id="aqu:100636517"/>
<evidence type="ECO:0000256" key="6">
    <source>
        <dbReference type="SAM" id="MobiDB-lite"/>
    </source>
</evidence>
<keyword evidence="5" id="KW-0829">Tyrosine-protein kinase</keyword>
<evidence type="ECO:0000256" key="8">
    <source>
        <dbReference type="SAM" id="SignalP"/>
    </source>
</evidence>
<feature type="transmembrane region" description="Helical" evidence="7">
    <location>
        <begin position="674"/>
        <end position="699"/>
    </location>
</feature>
<proteinExistence type="predicted"/>
<dbReference type="PANTHER" id="PTHR24416">
    <property type="entry name" value="TYROSINE-PROTEIN KINASE RECEPTOR"/>
    <property type="match status" value="1"/>
</dbReference>
<keyword evidence="8" id="KW-0732">Signal</keyword>
<dbReference type="Gene3D" id="3.30.200.20">
    <property type="entry name" value="Phosphorylase Kinase, domain 1"/>
    <property type="match status" value="1"/>
</dbReference>
<keyword evidence="11" id="KW-1185">Reference proteome</keyword>
<feature type="compositionally biased region" description="Gly residues" evidence="6">
    <location>
        <begin position="1186"/>
        <end position="1196"/>
    </location>
</feature>
<dbReference type="GO" id="GO:0005524">
    <property type="term" value="F:ATP binding"/>
    <property type="evidence" value="ECO:0007669"/>
    <property type="project" value="UniProtKB-KW"/>
</dbReference>
<keyword evidence="4" id="KW-0067">ATP-binding</keyword>
<keyword evidence="7" id="KW-1133">Transmembrane helix</keyword>
<evidence type="ECO:0000256" key="7">
    <source>
        <dbReference type="SAM" id="Phobius"/>
    </source>
</evidence>
<feature type="compositionally biased region" description="Polar residues" evidence="6">
    <location>
        <begin position="1113"/>
        <end position="1124"/>
    </location>
</feature>
<dbReference type="PROSITE" id="PS00109">
    <property type="entry name" value="PROTEIN_KINASE_TYR"/>
    <property type="match status" value="1"/>
</dbReference>
<feature type="domain" description="Protein kinase" evidence="9">
    <location>
        <begin position="753"/>
        <end position="1079"/>
    </location>
</feature>
<dbReference type="InterPro" id="IPR011009">
    <property type="entry name" value="Kinase-like_dom_sf"/>
</dbReference>
<dbReference type="InterPro" id="IPR001245">
    <property type="entry name" value="Ser-Thr/Tyr_kinase_cat_dom"/>
</dbReference>
<keyword evidence="1" id="KW-0808">Transferase</keyword>
<dbReference type="Pfam" id="PF07714">
    <property type="entry name" value="PK_Tyr_Ser-Thr"/>
    <property type="match status" value="1"/>
</dbReference>
<feature type="signal peptide" evidence="8">
    <location>
        <begin position="1"/>
        <end position="20"/>
    </location>
</feature>
<evidence type="ECO:0000256" key="1">
    <source>
        <dbReference type="ARBA" id="ARBA00022679"/>
    </source>
</evidence>
<evidence type="ECO:0000313" key="11">
    <source>
        <dbReference type="Proteomes" id="UP000007879"/>
    </source>
</evidence>
<dbReference type="FunFam" id="1.10.510.10:FF:000554">
    <property type="entry name" value="Predicted protein"/>
    <property type="match status" value="1"/>
</dbReference>
<evidence type="ECO:0000256" key="4">
    <source>
        <dbReference type="ARBA" id="ARBA00022840"/>
    </source>
</evidence>
<dbReference type="InterPro" id="IPR020635">
    <property type="entry name" value="Tyr_kinase_cat_dom"/>
</dbReference>
<protein>
    <recommendedName>
        <fullName evidence="9">Protein kinase domain-containing protein</fullName>
    </recommendedName>
</protein>
<reference evidence="11" key="1">
    <citation type="journal article" date="2010" name="Nature">
        <title>The Amphimedon queenslandica genome and the evolution of animal complexity.</title>
        <authorList>
            <person name="Srivastava M."/>
            <person name="Simakov O."/>
            <person name="Chapman J."/>
            <person name="Fahey B."/>
            <person name="Gauthier M.E."/>
            <person name="Mitros T."/>
            <person name="Richards G.S."/>
            <person name="Conaco C."/>
            <person name="Dacre M."/>
            <person name="Hellsten U."/>
            <person name="Larroux C."/>
            <person name="Putnam N.H."/>
            <person name="Stanke M."/>
            <person name="Adamska M."/>
            <person name="Darling A."/>
            <person name="Degnan S.M."/>
            <person name="Oakley T.H."/>
            <person name="Plachetzki D.C."/>
            <person name="Zhai Y."/>
            <person name="Adamski M."/>
            <person name="Calcino A."/>
            <person name="Cummins S.F."/>
            <person name="Goodstein D.M."/>
            <person name="Harris C."/>
            <person name="Jackson D.J."/>
            <person name="Leys S.P."/>
            <person name="Shu S."/>
            <person name="Woodcroft B.J."/>
            <person name="Vervoort M."/>
            <person name="Kosik K.S."/>
            <person name="Manning G."/>
            <person name="Degnan B.M."/>
            <person name="Rokhsar D.S."/>
        </authorList>
    </citation>
    <scope>NUCLEOTIDE SEQUENCE [LARGE SCALE GENOMIC DNA]</scope>
</reference>
<feature type="chain" id="PRO_5042860001" description="Protein kinase domain-containing protein" evidence="8">
    <location>
        <begin position="21"/>
        <end position="1196"/>
    </location>
</feature>
<feature type="compositionally biased region" description="Basic and acidic residues" evidence="6">
    <location>
        <begin position="1167"/>
        <end position="1184"/>
    </location>
</feature>
<dbReference type="InterPro" id="IPR000719">
    <property type="entry name" value="Prot_kinase_dom"/>
</dbReference>